<dbReference type="PRINTS" id="PR00344">
    <property type="entry name" value="BCTRLSENSOR"/>
</dbReference>
<keyword evidence="4 8" id="KW-0808">Transferase</keyword>
<organism evidence="8 9">
    <name type="scientific">Dehalococcoides mccartyi</name>
    <dbReference type="NCBI Taxonomy" id="61435"/>
    <lineage>
        <taxon>Bacteria</taxon>
        <taxon>Bacillati</taxon>
        <taxon>Chloroflexota</taxon>
        <taxon>Dehalococcoidia</taxon>
        <taxon>Dehalococcoidales</taxon>
        <taxon>Dehalococcoidaceae</taxon>
        <taxon>Dehalococcoides</taxon>
    </lineage>
</organism>
<sequence length="405" mass="45362">MLGPYLKNICHKGCALVSSYKNKLKIVASVFVVKIENCKDKQKDPFRYFFDHCVDGLAIVDCSCVPIESGKYLLVNKSLCKMLGYTKAELLKISPAEIAAPDQMQKHIERVKTLNTNSKLCFETVYITKFGERYPTELTVSLSEYNKKVSAFSVYRNISERKALENHLKQQYNEAKQRLQTNKTFVRGMIHELKTPITSLLGLSEILSKSLVNDPKLQVLAKNCLLSTKKLDKRISDLIDLVKGEIGILQIKPKAVDISGLLQDIVSQRQLEAKKHGLEIRLEIKSAPSILWADEDRLIQIIDNLLSNSIKFTKPNGQILITSDVIGTTEIITVEDNGCGIPMKDQKVIFEPYSVNLRCKDNLSGFGMGLSLSKMLINLHGGNISLSSKVHKGTRVSFTLPFQVG</sequence>
<dbReference type="PROSITE" id="PS50109">
    <property type="entry name" value="HIS_KIN"/>
    <property type="match status" value="1"/>
</dbReference>
<dbReference type="SMART" id="SM00388">
    <property type="entry name" value="HisKA"/>
    <property type="match status" value="1"/>
</dbReference>
<keyword evidence="3" id="KW-0597">Phosphoprotein</keyword>
<protein>
    <recommendedName>
        <fullName evidence="2">histidine kinase</fullName>
        <ecNumber evidence="2">2.7.13.3</ecNumber>
    </recommendedName>
</protein>
<reference evidence="8" key="1">
    <citation type="submission" date="2023-12" db="EMBL/GenBank/DDBJ databases">
        <title>Isolation of organohalide respiring bacteria Dehalococcoides mccartyi strain GPTCE1 in groundwater collected near a chemical plant in Suzhou, China.</title>
        <authorList>
            <person name="Liu G."/>
        </authorList>
    </citation>
    <scope>NUCLEOTIDE SEQUENCE</scope>
    <source>
        <strain evidence="8">GPTCE1</strain>
    </source>
</reference>
<evidence type="ECO:0000256" key="1">
    <source>
        <dbReference type="ARBA" id="ARBA00000085"/>
    </source>
</evidence>
<dbReference type="Pfam" id="PF13426">
    <property type="entry name" value="PAS_9"/>
    <property type="match status" value="1"/>
</dbReference>
<dbReference type="InterPro" id="IPR003594">
    <property type="entry name" value="HATPase_dom"/>
</dbReference>
<dbReference type="NCBIfam" id="TIGR00229">
    <property type="entry name" value="sensory_box"/>
    <property type="match status" value="1"/>
</dbReference>
<dbReference type="GO" id="GO:0000155">
    <property type="term" value="F:phosphorelay sensor kinase activity"/>
    <property type="evidence" value="ECO:0007669"/>
    <property type="project" value="InterPro"/>
</dbReference>
<name>A0AB38Z7T5_9CHLR</name>
<dbReference type="CDD" id="cd00130">
    <property type="entry name" value="PAS"/>
    <property type="match status" value="1"/>
</dbReference>
<dbReference type="SMART" id="SM00387">
    <property type="entry name" value="HATPase_c"/>
    <property type="match status" value="1"/>
</dbReference>
<proteinExistence type="predicted"/>
<dbReference type="InterPro" id="IPR000014">
    <property type="entry name" value="PAS"/>
</dbReference>
<evidence type="ECO:0000259" key="7">
    <source>
        <dbReference type="PROSITE" id="PS50109"/>
    </source>
</evidence>
<dbReference type="Gene3D" id="1.10.287.130">
    <property type="match status" value="1"/>
</dbReference>
<dbReference type="Pfam" id="PF00512">
    <property type="entry name" value="HisKA"/>
    <property type="match status" value="1"/>
</dbReference>
<dbReference type="InterPro" id="IPR036890">
    <property type="entry name" value="HATPase_C_sf"/>
</dbReference>
<dbReference type="Gene3D" id="3.30.565.10">
    <property type="entry name" value="Histidine kinase-like ATPase, C-terminal domain"/>
    <property type="match status" value="1"/>
</dbReference>
<evidence type="ECO:0000256" key="5">
    <source>
        <dbReference type="ARBA" id="ARBA00022777"/>
    </source>
</evidence>
<dbReference type="EMBL" id="CP141531">
    <property type="protein sequence ID" value="WRO06645.1"/>
    <property type="molecule type" value="Genomic_DNA"/>
</dbReference>
<dbReference type="CDD" id="cd00082">
    <property type="entry name" value="HisKA"/>
    <property type="match status" value="1"/>
</dbReference>
<dbReference type="SUPFAM" id="SSF47384">
    <property type="entry name" value="Homodimeric domain of signal transducing histidine kinase"/>
    <property type="match status" value="1"/>
</dbReference>
<dbReference type="InterPro" id="IPR035965">
    <property type="entry name" value="PAS-like_dom_sf"/>
</dbReference>
<dbReference type="Proteomes" id="UP001327986">
    <property type="component" value="Chromosome"/>
</dbReference>
<dbReference type="SMART" id="SM00091">
    <property type="entry name" value="PAS"/>
    <property type="match status" value="1"/>
</dbReference>
<dbReference type="InterPro" id="IPR050736">
    <property type="entry name" value="Sensor_HK_Regulatory"/>
</dbReference>
<dbReference type="Gene3D" id="3.30.450.20">
    <property type="entry name" value="PAS domain"/>
    <property type="match status" value="1"/>
</dbReference>
<comment type="catalytic activity">
    <reaction evidence="1">
        <text>ATP + protein L-histidine = ADP + protein N-phospho-L-histidine.</text>
        <dbReference type="EC" id="2.7.13.3"/>
    </reaction>
</comment>
<dbReference type="AlphaFoldDB" id="A0AB38Z7T5"/>
<evidence type="ECO:0000313" key="9">
    <source>
        <dbReference type="Proteomes" id="UP001327986"/>
    </source>
</evidence>
<dbReference type="InterPro" id="IPR005467">
    <property type="entry name" value="His_kinase_dom"/>
</dbReference>
<keyword evidence="6" id="KW-0902">Two-component regulatory system</keyword>
<evidence type="ECO:0000256" key="2">
    <source>
        <dbReference type="ARBA" id="ARBA00012438"/>
    </source>
</evidence>
<dbReference type="InterPro" id="IPR036097">
    <property type="entry name" value="HisK_dim/P_sf"/>
</dbReference>
<feature type="domain" description="Histidine kinase" evidence="7">
    <location>
        <begin position="188"/>
        <end position="404"/>
    </location>
</feature>
<keyword evidence="5 8" id="KW-0418">Kinase</keyword>
<dbReference type="InterPro" id="IPR004358">
    <property type="entry name" value="Sig_transdc_His_kin-like_C"/>
</dbReference>
<dbReference type="RefSeq" id="WP_324664125.1">
    <property type="nucleotide sequence ID" value="NZ_CP141531.1"/>
</dbReference>
<dbReference type="EC" id="2.7.13.3" evidence="2"/>
<evidence type="ECO:0000313" key="8">
    <source>
        <dbReference type="EMBL" id="WRO06645.1"/>
    </source>
</evidence>
<dbReference type="PANTHER" id="PTHR43711">
    <property type="entry name" value="TWO-COMPONENT HISTIDINE KINASE"/>
    <property type="match status" value="1"/>
</dbReference>
<gene>
    <name evidence="8" type="ORF">VLL09_04450</name>
</gene>
<dbReference type="SUPFAM" id="SSF55874">
    <property type="entry name" value="ATPase domain of HSP90 chaperone/DNA topoisomerase II/histidine kinase"/>
    <property type="match status" value="1"/>
</dbReference>
<dbReference type="Pfam" id="PF02518">
    <property type="entry name" value="HATPase_c"/>
    <property type="match status" value="1"/>
</dbReference>
<evidence type="ECO:0000256" key="3">
    <source>
        <dbReference type="ARBA" id="ARBA00022553"/>
    </source>
</evidence>
<dbReference type="SUPFAM" id="SSF55785">
    <property type="entry name" value="PYP-like sensor domain (PAS domain)"/>
    <property type="match status" value="1"/>
</dbReference>
<dbReference type="PANTHER" id="PTHR43711:SF1">
    <property type="entry name" value="HISTIDINE KINASE 1"/>
    <property type="match status" value="1"/>
</dbReference>
<dbReference type="InterPro" id="IPR003661">
    <property type="entry name" value="HisK_dim/P_dom"/>
</dbReference>
<accession>A0AB38Z7T5</accession>
<evidence type="ECO:0000256" key="4">
    <source>
        <dbReference type="ARBA" id="ARBA00022679"/>
    </source>
</evidence>
<evidence type="ECO:0000256" key="6">
    <source>
        <dbReference type="ARBA" id="ARBA00023012"/>
    </source>
</evidence>